<dbReference type="GO" id="GO:0031241">
    <property type="term" value="C:periplasmic side of cell outer membrane"/>
    <property type="evidence" value="ECO:0007669"/>
    <property type="project" value="TreeGrafter"/>
</dbReference>
<dbReference type="RefSeq" id="WP_136501757.1">
    <property type="nucleotide sequence ID" value="NZ_SSUX01000008.1"/>
</dbReference>
<feature type="region of interest" description="Disordered" evidence="2">
    <location>
        <begin position="536"/>
        <end position="556"/>
    </location>
</feature>
<dbReference type="InterPro" id="IPR028082">
    <property type="entry name" value="Peripla_BP_I"/>
</dbReference>
<dbReference type="EMBL" id="SSUX01000008">
    <property type="protein sequence ID" value="THJ44935.1"/>
    <property type="molecule type" value="Genomic_DNA"/>
</dbReference>
<dbReference type="Proteomes" id="UP000309618">
    <property type="component" value="Unassembled WGS sequence"/>
</dbReference>
<comment type="caution">
    <text evidence="3">The sequence shown here is derived from an EMBL/GenBank/DDBJ whole genome shotgun (WGS) entry which is preliminary data.</text>
</comment>
<dbReference type="PANTHER" id="PTHR38038">
    <property type="entry name" value="PENICILLIN-BINDING PROTEIN ACTIVATOR LPOA"/>
    <property type="match status" value="1"/>
</dbReference>
<name>A0A4S5CKN3_AERVE</name>
<accession>A0A4S5CKN3</accession>
<evidence type="ECO:0000313" key="4">
    <source>
        <dbReference type="Proteomes" id="UP000309618"/>
    </source>
</evidence>
<evidence type="ECO:0008006" key="5">
    <source>
        <dbReference type="Google" id="ProtNLM"/>
    </source>
</evidence>
<dbReference type="PROSITE" id="PS51257">
    <property type="entry name" value="PROKAR_LIPOPROTEIN"/>
    <property type="match status" value="1"/>
</dbReference>
<evidence type="ECO:0000256" key="1">
    <source>
        <dbReference type="ARBA" id="ARBA00023136"/>
    </source>
</evidence>
<dbReference type="Pfam" id="PF04348">
    <property type="entry name" value="LppC"/>
    <property type="match status" value="2"/>
</dbReference>
<dbReference type="Gene3D" id="1.25.40.650">
    <property type="match status" value="1"/>
</dbReference>
<gene>
    <name evidence="3" type="ORF">E8Q35_12145</name>
</gene>
<evidence type="ECO:0000256" key="2">
    <source>
        <dbReference type="SAM" id="MobiDB-lite"/>
    </source>
</evidence>
<dbReference type="Gene3D" id="3.40.50.2300">
    <property type="match status" value="2"/>
</dbReference>
<dbReference type="GO" id="GO:0030234">
    <property type="term" value="F:enzyme regulator activity"/>
    <property type="evidence" value="ECO:0007669"/>
    <property type="project" value="TreeGrafter"/>
</dbReference>
<dbReference type="CDD" id="cd06339">
    <property type="entry name" value="PBP1_YraM_LppC_lipoprotein-like"/>
    <property type="match status" value="1"/>
</dbReference>
<proteinExistence type="predicted"/>
<dbReference type="InterPro" id="IPR007443">
    <property type="entry name" value="LpoA"/>
</dbReference>
<protein>
    <recommendedName>
        <fullName evidence="5">Penicillin-binding protein activator</fullName>
    </recommendedName>
</protein>
<dbReference type="GO" id="GO:0009252">
    <property type="term" value="P:peptidoglycan biosynthetic process"/>
    <property type="evidence" value="ECO:0007669"/>
    <property type="project" value="TreeGrafter"/>
</dbReference>
<keyword evidence="1" id="KW-0472">Membrane</keyword>
<dbReference type="PANTHER" id="PTHR38038:SF1">
    <property type="entry name" value="PENICILLIN-BINDING PROTEIN ACTIVATOR LPOA"/>
    <property type="match status" value="1"/>
</dbReference>
<evidence type="ECO:0000313" key="3">
    <source>
        <dbReference type="EMBL" id="THJ44935.1"/>
    </source>
</evidence>
<reference evidence="3 4" key="1">
    <citation type="submission" date="2019-04" db="EMBL/GenBank/DDBJ databases">
        <title>Comparative genomics of Aeromonas veronii strains pathogenic to fish.</title>
        <authorList>
            <person name="Cascarano M.C."/>
            <person name="Smyrli M."/>
            <person name="Katharios P."/>
        </authorList>
    </citation>
    <scope>NUCLEOTIDE SEQUENCE [LARGE SCALE GENOMIC DNA]</scope>
    <source>
        <strain evidence="3 4">XU1</strain>
    </source>
</reference>
<dbReference type="AlphaFoldDB" id="A0A4S5CKN3"/>
<organism evidence="3 4">
    <name type="scientific">Aeromonas veronii</name>
    <dbReference type="NCBI Taxonomy" id="654"/>
    <lineage>
        <taxon>Bacteria</taxon>
        <taxon>Pseudomonadati</taxon>
        <taxon>Pseudomonadota</taxon>
        <taxon>Gammaproteobacteria</taxon>
        <taxon>Aeromonadales</taxon>
        <taxon>Aeromonadaceae</taxon>
        <taxon>Aeromonas</taxon>
    </lineage>
</organism>
<sequence length="570" mass="62422">MNFKFHHSVLLGALLMAGCSSSQHSSIKKDEVQRIEDAMQARDEGWLNDRALIYKASSKSDEQFVAALLSAWQSAQQSPKQGLADLKLLDPTSTSIPAKQLYYLTYAEISLASRDPISASRSILSASEITDAEQRGRLQLRAWQLLLATPLETLRAAAVQYKGSSFEGWLKLSQWQQQVDLSGVYDVSSLTSWLQANPEHPAWQYWRPQGTAIFEVQLQPQEANSTVQVGEHSSLDYQLGELSNPEAIFVLLPLSGQYSAMASAVKSGIEAALGSAAQLTFIDTNMMAPSQVAATLPPGSTIIGPLLKPDVAAFAQAGSSPRIWLALNHIDHSQQSNTYFMGLDPADEISQIVGQMIAQHHNKVLLLLPDTANGHRYHDLFMQAVSQRSTDLAVTVEWLQQDDSDPSRLLAIIDPDRRRQQMMITGQPPSDPLPSLFDAIFVDGSASDVTRIHDFITLYVDPRVQGPIFYLGSKANESSQIPPWDDVLTLTTPILTKAKANIYQQAVQLLPSPNADQLRLFALGYDAGVLLPQLSSPDSTASHPSQHDGASGTLTINADGTINRELSWDQ</sequence>
<dbReference type="SUPFAM" id="SSF53822">
    <property type="entry name" value="Periplasmic binding protein-like I"/>
    <property type="match status" value="1"/>
</dbReference>